<evidence type="ECO:0000256" key="5">
    <source>
        <dbReference type="ARBA" id="ARBA00022801"/>
    </source>
</evidence>
<feature type="compositionally biased region" description="Basic and acidic residues" evidence="9">
    <location>
        <begin position="64"/>
        <end position="73"/>
    </location>
</feature>
<reference evidence="13 14" key="1">
    <citation type="journal article" date="2016" name="Nat. Commun.">
        <title>Ectomycorrhizal ecology is imprinted in the genome of the dominant symbiotic fungus Cenococcum geophilum.</title>
        <authorList>
            <consortium name="DOE Joint Genome Institute"/>
            <person name="Peter M."/>
            <person name="Kohler A."/>
            <person name="Ohm R.A."/>
            <person name="Kuo A."/>
            <person name="Krutzmann J."/>
            <person name="Morin E."/>
            <person name="Arend M."/>
            <person name="Barry K.W."/>
            <person name="Binder M."/>
            <person name="Choi C."/>
            <person name="Clum A."/>
            <person name="Copeland A."/>
            <person name="Grisel N."/>
            <person name="Haridas S."/>
            <person name="Kipfer T."/>
            <person name="LaButti K."/>
            <person name="Lindquist E."/>
            <person name="Lipzen A."/>
            <person name="Maire R."/>
            <person name="Meier B."/>
            <person name="Mihaltcheva S."/>
            <person name="Molinier V."/>
            <person name="Murat C."/>
            <person name="Poggeler S."/>
            <person name="Quandt C.A."/>
            <person name="Sperisen C."/>
            <person name="Tritt A."/>
            <person name="Tisserant E."/>
            <person name="Crous P.W."/>
            <person name="Henrissat B."/>
            <person name="Nehls U."/>
            <person name="Egli S."/>
            <person name="Spatafora J.W."/>
            <person name="Grigoriev I.V."/>
            <person name="Martin F.M."/>
        </authorList>
    </citation>
    <scope>NUCLEOTIDE SEQUENCE [LARGE SCALE GENOMIC DNA]</scope>
    <source>
        <strain evidence="13 14">CBS 207.34</strain>
    </source>
</reference>
<evidence type="ECO:0000256" key="8">
    <source>
        <dbReference type="PROSITE-ProRule" id="PRU00261"/>
    </source>
</evidence>
<dbReference type="GO" id="GO:0005975">
    <property type="term" value="P:carbohydrate metabolic process"/>
    <property type="evidence" value="ECO:0007669"/>
    <property type="project" value="InterPro"/>
</dbReference>
<keyword evidence="3" id="KW-0479">Metal-binding</keyword>
<evidence type="ECO:0000256" key="3">
    <source>
        <dbReference type="ARBA" id="ARBA00022723"/>
    </source>
</evidence>
<dbReference type="PROSITE" id="PS00026">
    <property type="entry name" value="CHIT_BIND_I_1"/>
    <property type="match status" value="1"/>
</dbReference>
<dbReference type="GO" id="GO:0046872">
    <property type="term" value="F:metal ion binding"/>
    <property type="evidence" value="ECO:0007669"/>
    <property type="project" value="UniProtKB-KW"/>
</dbReference>
<dbReference type="SUPFAM" id="SSF57016">
    <property type="entry name" value="Plant lectins/antimicrobial peptides"/>
    <property type="match status" value="2"/>
</dbReference>
<dbReference type="InterPro" id="IPR011330">
    <property type="entry name" value="Glyco_hydro/deAcase_b/a-brl"/>
</dbReference>
<feature type="region of interest" description="Disordered" evidence="9">
    <location>
        <begin position="46"/>
        <end position="74"/>
    </location>
</feature>
<dbReference type="PANTHER" id="PTHR46471">
    <property type="entry name" value="CHITIN DEACETYLASE"/>
    <property type="match status" value="1"/>
</dbReference>
<sequence>MHFPTILTAAAVAFPSVITAHGEAGPKIFGRRTVAELKARNVFGNNHARAVGPEADHASPPAVKRKENEKRQNTDGQCGAGFGSCAAGICCSQAGWCGTTVDYCYSPGCQYQYGPGCPENQTPAGTNTSSVARTALGSIAYGGAGIYDCVTPGTVAITYDDGPYIYTTQVLDVLANYSAKATFFITGNNLGKGEIDIASNGYVPIIQRMHTDGHQIASHTWTHLDLSAISSLDRKNQMWKNEMALRNILGFFPTYMRPPYSSCTASSGCEADMETLGYHVTYFDVDTDDYEQDSTTLIQNSKNWFTGNITAGGATAANSDWLVIGHDIHYQTAYNLTDYMLSTLTSLGYKAVTVGECLGDPAANWYRTASGAPSSTSTSAASSSTVSKTSSSVKSSSTSTGKTISTSSKPASTLKTSTSSIKVSSTSSVKASSTSSVKASSTSPVKASSTSSIKASSTSSVKVSSLSNTSLKPSSATSSAAPAATAVSTDATCGGTTSFTCQGSTFGNCCSINGWCGSTSDYCGTGCQAGFGTCGVGSAVSSTTATASAPAASSTVVSTDGTCGGTNAYTCQGSTFGNCCSQYGWW</sequence>
<organism evidence="13 14">
    <name type="scientific">Glonium stellatum</name>
    <dbReference type="NCBI Taxonomy" id="574774"/>
    <lineage>
        <taxon>Eukaryota</taxon>
        <taxon>Fungi</taxon>
        <taxon>Dikarya</taxon>
        <taxon>Ascomycota</taxon>
        <taxon>Pezizomycotina</taxon>
        <taxon>Dothideomycetes</taxon>
        <taxon>Pleosporomycetidae</taxon>
        <taxon>Gloniales</taxon>
        <taxon>Gloniaceae</taxon>
        <taxon>Glonium</taxon>
    </lineage>
</organism>
<feature type="domain" description="NodB homology" evidence="12">
    <location>
        <begin position="153"/>
        <end position="352"/>
    </location>
</feature>
<dbReference type="AlphaFoldDB" id="A0A8E2JNJ9"/>
<dbReference type="SMART" id="SM00270">
    <property type="entry name" value="ChtBD1"/>
    <property type="match status" value="2"/>
</dbReference>
<keyword evidence="6" id="KW-0119">Carbohydrate metabolism</keyword>
<keyword evidence="4 10" id="KW-0732">Signal</keyword>
<accession>A0A8E2JNJ9</accession>
<protein>
    <submittedName>
        <fullName evidence="13">Carbohydrate esterase family 4 protein</fullName>
    </submittedName>
</protein>
<comment type="caution">
    <text evidence="8">Lacks conserved residue(s) required for the propagation of feature annotation.</text>
</comment>
<dbReference type="PANTHER" id="PTHR46471:SF4">
    <property type="entry name" value="CHITIN DEACETYLASE"/>
    <property type="match status" value="1"/>
</dbReference>
<dbReference type="InterPro" id="IPR002509">
    <property type="entry name" value="NODB_dom"/>
</dbReference>
<evidence type="ECO:0000259" key="12">
    <source>
        <dbReference type="PROSITE" id="PS51677"/>
    </source>
</evidence>
<dbReference type="PROSITE" id="PS51677">
    <property type="entry name" value="NODB"/>
    <property type="match status" value="1"/>
</dbReference>
<dbReference type="InterPro" id="IPR036861">
    <property type="entry name" value="Endochitinase-like_sf"/>
</dbReference>
<dbReference type="SUPFAM" id="SSF88713">
    <property type="entry name" value="Glycoside hydrolase/deacetylase"/>
    <property type="match status" value="1"/>
</dbReference>
<evidence type="ECO:0000256" key="7">
    <source>
        <dbReference type="ARBA" id="ARBA00023285"/>
    </source>
</evidence>
<evidence type="ECO:0000313" key="14">
    <source>
        <dbReference type="Proteomes" id="UP000250140"/>
    </source>
</evidence>
<keyword evidence="7" id="KW-0170">Cobalt</keyword>
<proteinExistence type="predicted"/>
<feature type="disulfide bond" evidence="8">
    <location>
        <begin position="509"/>
        <end position="523"/>
    </location>
</feature>
<dbReference type="OrthoDB" id="407355at2759"/>
<evidence type="ECO:0000256" key="4">
    <source>
        <dbReference type="ARBA" id="ARBA00022729"/>
    </source>
</evidence>
<keyword evidence="2 8" id="KW-0147">Chitin-binding</keyword>
<dbReference type="GO" id="GO:0016810">
    <property type="term" value="F:hydrolase activity, acting on carbon-nitrogen (but not peptide) bonds"/>
    <property type="evidence" value="ECO:0007669"/>
    <property type="project" value="InterPro"/>
</dbReference>
<gene>
    <name evidence="13" type="ORF">AOQ84DRAFT_226983</name>
</gene>
<evidence type="ECO:0000256" key="10">
    <source>
        <dbReference type="SAM" id="SignalP"/>
    </source>
</evidence>
<dbReference type="GO" id="GO:0008061">
    <property type="term" value="F:chitin binding"/>
    <property type="evidence" value="ECO:0007669"/>
    <property type="project" value="UniProtKB-UniRule"/>
</dbReference>
<feature type="disulfide bond" evidence="8">
    <location>
        <begin position="85"/>
        <end position="97"/>
    </location>
</feature>
<comment type="cofactor">
    <cofactor evidence="1">
        <name>Co(2+)</name>
        <dbReference type="ChEBI" id="CHEBI:48828"/>
    </cofactor>
</comment>
<evidence type="ECO:0000259" key="11">
    <source>
        <dbReference type="PROSITE" id="PS50941"/>
    </source>
</evidence>
<dbReference type="EMBL" id="KV750692">
    <property type="protein sequence ID" value="OCL03738.1"/>
    <property type="molecule type" value="Genomic_DNA"/>
</dbReference>
<dbReference type="Gene3D" id="3.30.60.10">
    <property type="entry name" value="Endochitinase-like"/>
    <property type="match status" value="2"/>
</dbReference>
<feature type="region of interest" description="Disordered" evidence="9">
    <location>
        <begin position="369"/>
        <end position="413"/>
    </location>
</feature>
<dbReference type="CDD" id="cd10951">
    <property type="entry name" value="CE4_ClCDA_like"/>
    <property type="match status" value="1"/>
</dbReference>
<feature type="chain" id="PRO_5034155017" evidence="10">
    <location>
        <begin position="20"/>
        <end position="586"/>
    </location>
</feature>
<dbReference type="Proteomes" id="UP000250140">
    <property type="component" value="Unassembled WGS sequence"/>
</dbReference>
<dbReference type="Gene3D" id="3.20.20.370">
    <property type="entry name" value="Glycoside hydrolase/deacetylase"/>
    <property type="match status" value="1"/>
</dbReference>
<evidence type="ECO:0000256" key="9">
    <source>
        <dbReference type="SAM" id="MobiDB-lite"/>
    </source>
</evidence>
<keyword evidence="5" id="KW-0378">Hydrolase</keyword>
<feature type="domain" description="Chitin-binding type-1" evidence="11">
    <location>
        <begin position="75"/>
        <end position="119"/>
    </location>
</feature>
<evidence type="ECO:0000256" key="2">
    <source>
        <dbReference type="ARBA" id="ARBA00022669"/>
    </source>
</evidence>
<keyword evidence="14" id="KW-1185">Reference proteome</keyword>
<dbReference type="CDD" id="cd11618">
    <property type="entry name" value="ChtBD1_1"/>
    <property type="match status" value="1"/>
</dbReference>
<evidence type="ECO:0000313" key="13">
    <source>
        <dbReference type="EMBL" id="OCL03738.1"/>
    </source>
</evidence>
<feature type="disulfide bond" evidence="8">
    <location>
        <begin position="90"/>
        <end position="104"/>
    </location>
</feature>
<evidence type="ECO:0000256" key="6">
    <source>
        <dbReference type="ARBA" id="ARBA00023277"/>
    </source>
</evidence>
<dbReference type="InterPro" id="IPR001002">
    <property type="entry name" value="Chitin-bd_1"/>
</dbReference>
<evidence type="ECO:0000256" key="1">
    <source>
        <dbReference type="ARBA" id="ARBA00001941"/>
    </source>
</evidence>
<dbReference type="PROSITE" id="PS50941">
    <property type="entry name" value="CHIT_BIND_I_2"/>
    <property type="match status" value="2"/>
</dbReference>
<keyword evidence="8" id="KW-1015">Disulfide bond</keyword>
<feature type="signal peptide" evidence="10">
    <location>
        <begin position="1"/>
        <end position="19"/>
    </location>
</feature>
<feature type="domain" description="Chitin-binding type-1" evidence="11">
    <location>
        <begin position="490"/>
        <end position="536"/>
    </location>
</feature>
<name>A0A8E2JNJ9_9PEZI</name>
<dbReference type="InterPro" id="IPR018371">
    <property type="entry name" value="Chitin-binding_1_CS"/>
</dbReference>
<dbReference type="Pfam" id="PF01522">
    <property type="entry name" value="Polysacc_deac_1"/>
    <property type="match status" value="1"/>
</dbReference>